<keyword evidence="2" id="KW-0695">RNA-directed DNA polymerase</keyword>
<name>A0AAV3Z0X8_9GAST</name>
<evidence type="ECO:0000313" key="2">
    <source>
        <dbReference type="EMBL" id="GFN89044.1"/>
    </source>
</evidence>
<accession>A0AAV3Z0X8</accession>
<keyword evidence="2" id="KW-0548">Nucleotidyltransferase</keyword>
<dbReference type="InterPro" id="IPR000477">
    <property type="entry name" value="RT_dom"/>
</dbReference>
<keyword evidence="2" id="KW-0808">Transferase</keyword>
<evidence type="ECO:0000259" key="1">
    <source>
        <dbReference type="Pfam" id="PF00078"/>
    </source>
</evidence>
<feature type="domain" description="Reverse transcriptase" evidence="1">
    <location>
        <begin position="62"/>
        <end position="128"/>
    </location>
</feature>
<protein>
    <submittedName>
        <fullName evidence="2">RNA-directed DNA polymerase from mobile element jockey</fullName>
    </submittedName>
</protein>
<gene>
    <name evidence="2" type="ORF">PoB_001555000</name>
</gene>
<dbReference type="GO" id="GO:0003964">
    <property type="term" value="F:RNA-directed DNA polymerase activity"/>
    <property type="evidence" value="ECO:0007669"/>
    <property type="project" value="UniProtKB-KW"/>
</dbReference>
<dbReference type="Pfam" id="PF00078">
    <property type="entry name" value="RVT_1"/>
    <property type="match status" value="1"/>
</dbReference>
<dbReference type="Proteomes" id="UP000735302">
    <property type="component" value="Unassembled WGS sequence"/>
</dbReference>
<evidence type="ECO:0000313" key="3">
    <source>
        <dbReference type="Proteomes" id="UP000735302"/>
    </source>
</evidence>
<keyword evidence="3" id="KW-1185">Reference proteome</keyword>
<comment type="caution">
    <text evidence="2">The sequence shown here is derived from an EMBL/GenBank/DDBJ whole genome shotgun (WGS) entry which is preliminary data.</text>
</comment>
<reference evidence="2 3" key="1">
    <citation type="journal article" date="2021" name="Elife">
        <title>Chloroplast acquisition without the gene transfer in kleptoplastic sea slugs, Plakobranchus ocellatus.</title>
        <authorList>
            <person name="Maeda T."/>
            <person name="Takahashi S."/>
            <person name="Yoshida T."/>
            <person name="Shimamura S."/>
            <person name="Takaki Y."/>
            <person name="Nagai Y."/>
            <person name="Toyoda A."/>
            <person name="Suzuki Y."/>
            <person name="Arimoto A."/>
            <person name="Ishii H."/>
            <person name="Satoh N."/>
            <person name="Nishiyama T."/>
            <person name="Hasebe M."/>
            <person name="Maruyama T."/>
            <person name="Minagawa J."/>
            <person name="Obokata J."/>
            <person name="Shigenobu S."/>
        </authorList>
    </citation>
    <scope>NUCLEOTIDE SEQUENCE [LARGE SCALE GENOMIC DNA]</scope>
</reference>
<dbReference type="AlphaFoldDB" id="A0AAV3Z0X8"/>
<proteinExistence type="predicted"/>
<dbReference type="EMBL" id="BLXT01001916">
    <property type="protein sequence ID" value="GFN89044.1"/>
    <property type="molecule type" value="Genomic_DNA"/>
</dbReference>
<organism evidence="2 3">
    <name type="scientific">Plakobranchus ocellatus</name>
    <dbReference type="NCBI Taxonomy" id="259542"/>
    <lineage>
        <taxon>Eukaryota</taxon>
        <taxon>Metazoa</taxon>
        <taxon>Spiralia</taxon>
        <taxon>Lophotrochozoa</taxon>
        <taxon>Mollusca</taxon>
        <taxon>Gastropoda</taxon>
        <taxon>Heterobranchia</taxon>
        <taxon>Euthyneura</taxon>
        <taxon>Panpulmonata</taxon>
        <taxon>Sacoglossa</taxon>
        <taxon>Placobranchoidea</taxon>
        <taxon>Plakobranchidae</taxon>
        <taxon>Plakobranchus</taxon>
    </lineage>
</organism>
<sequence>MAELKNSIVKSNESAAGPDGVCYQFLRHLPESCLHTLLKLFNNIWTTGDIPPFWREASVVPIPKPGKDPSDPSNYRPIALTSCLCKTLERMVNDRLVHVLESRNLLSYVQCGFRKDHSTLDHLWVSENGFRFSVSKTTCVNFHRQRIYTEPALHLDGQPIPVNGEAKFLRVDFDSKLNFSSHVKYLKKKCLKALNLLRVVGHTDWGADRATLLKLYCTLVRSKLDYGSVIYGSAKKHVLRAQDPIHHQGLRIALGAFRTSPIKSLYAEAGEPSLELLTALNWRKRDWDAEGANKLHEVLPNLGEDLHRRGEGAGRKLETAMCRLRVGHTWLTQSYLLKNEQQPFCYTCDSLYTVRHILIECPDFQDTRRKYFSVTDLYRLFREVNPSRIVGY</sequence>
<dbReference type="PANTHER" id="PTHR19446">
    <property type="entry name" value="REVERSE TRANSCRIPTASES"/>
    <property type="match status" value="1"/>
</dbReference>